<dbReference type="OrthoDB" id="1121493at2"/>
<proteinExistence type="predicted"/>
<dbReference type="Gene3D" id="2.60.40.10">
    <property type="entry name" value="Immunoglobulins"/>
    <property type="match status" value="2"/>
</dbReference>
<evidence type="ECO:0000313" key="2">
    <source>
        <dbReference type="EMBL" id="PJJ52932.1"/>
    </source>
</evidence>
<comment type="caution">
    <text evidence="2">The sequence shown here is derived from an EMBL/GenBank/DDBJ whole genome shotgun (WGS) entry which is preliminary data.</text>
</comment>
<sequence length="1975" mass="197821">MTTPVPSILRRRRSSALGLLLTLILFLIALGGAAQSSYAPTVTSDKDDYAPGEVAHISGSGWTQDQTVHVEFKEEPDYPDYHRYDVPVAADGSWQIDYSIEQRHLGVKFTVLAAGGTTAYLASYQFTDAGEYPSGAALITTTAQSFCLNGTTTALQARVLTCGSGSKANIVYRWYYNLTNTTSLTNAVLVQATPTSGGGIWATNTNGGTYSYTPNSTVAGTRYYFCQITQLSALSGDPGCGNTAAPFSTATVAVTVTPPVSAPTLITVVAGSTEPNCPVTSATTTAYTSSAANSTGLSWSLNNSAAGTINASGVVTWAVGFVGTVNIEATAVGCNFSSASTTRTVTLRGPTVSVTGAATFCSGGSTMLTANATAGAGTITGYQWFRNGSAINGAPAQQQTYTASTAGTYTVLVTNSNTCTAMSAPLPVTVTQLPVLTVTAPAAVCAPATVSLTAAAVTSGSTLPSGSTLSYWTDAAATTPLSTPGAVAVSGTYYIKATNGNCSDIEPVAVTVTPAPTTANAGPAQTISGTSTTLAANTPIVGTGSWSITGGLDGVVATPDSPTSGFSGVAGTTYHLQWAIANGSCTSTSQVTITFSELPTTLTVAEATGVYGGTTTLTATLRAGSTPLSGKTIAFRLNNLAVGTATTDATGAAALPNVSLAGINASPTAYVGYVAASFSAGPGYAASSATGSLLVQKAPQTITWPNPDAIAYGTALSSSQLNAAVTGVAGGSAPGALSYTPAAGIILSTGPQQTLLVEAAATTNYQAASASVLLTVTQVTPDVTASGGTFPYDHQAHGGTGQATGAGTPAEVLTDVTLRYVGTGLTTYGPAAEAPVRAGTYAVTAVYAGSLNYTPATSEPAALTIQPKVLTASFTAAGKVYDATRAASITGRAVSGAIAGDEVSLTGGTATFADKTVGPGKTVTGLGFGLTGADAPNYRLLAGPVTATASITPKALTAAVTADSKTYDGTTAAILTTTNLAGIVDGDAVSISIGGAAFADKHVATSKTVTATDLTLTGADAANYSVNATAYTTADITPKALTIALSAQDKEYDGTSTAGTAALLAAGSGLLTGDVVTVTSSNGQFDSKTVGAGKQVTAAVAISGGADEHNYAANPTASATASITARSLVIGISAQGKQYDGTTAAAVSAAISSGLVPGDKVSVAATNGQFDDKNVGLSKPVMAGVSKSGADAGNYAANATATTAAAITAKALVASVTASAKVYDGQTGATVTGRTLSGQLPDDEVVPGGGTGSFANKHVGTGKTVTVTGLTLTGADAANYSVNATAFTTADITPKALTIALTAAHKVYDGTRTASVTPVLRPASGLVAGDVVTLGAANGLFATKNVGTDKLVTADVSLPGGADKDNYAPNTTASAQANITVRELKVTATAASKVFDGNTVTLATLQDDRVIGDQLLPVYTTASFADANVGTAKTVTVSGISIGGEDAPNYLANTSTTATANISTATSDLILSHSGPVQYSDQVTLTATVTSLSALSVLTAVGGTIDFKLGTTTLGSVAFPAPGGLSTVSKTFIISQKAGSYAITALFRPNTTNVGEATGATPTNLVVTPENTDVVYSGLEYFGTANSTSATANVEYIATLTDAADNSRGIIGNARAAFKEVNGLGETNLFGTTTFAVSPVSTANLQGTARTGVLPVTLSSADFGNGGRTFDLLVEAQGGYYAGRTPEHTLITIAVPGQDYVNGGGSVVVAQSGGSYAAPGGSKMNFGFTMKWNKSGKNIQGQATIIFRRLVGSLWRTYQIKSNSINTLGTVSSASGNQGDFNTKATLSDITDPLNTTGLSGGLDLSVQALESTVTGAPHKIGVTLRSSTGELLFSSNWTGGKTVLQELKGGKISVRSSTAITTTAPAPTTTTSVTLGSTPAKAAALLSNAAGLEIYPNPVVDQATIRFRPTLGGKAQVYLYNELGRLVATLYNAEVVGGQDYQLDLGRAELPNGVYTCRLITNSTVENRRFSIVK</sequence>
<dbReference type="InterPro" id="IPR041248">
    <property type="entry name" value="YDG"/>
</dbReference>
<gene>
    <name evidence="2" type="ORF">CLV45_3590</name>
</gene>
<dbReference type="InterPro" id="IPR013783">
    <property type="entry name" value="Ig-like_fold"/>
</dbReference>
<dbReference type="EMBL" id="PGFA01000003">
    <property type="protein sequence ID" value="PJJ52932.1"/>
    <property type="molecule type" value="Genomic_DNA"/>
</dbReference>
<feature type="domain" description="Ig-like" evidence="1">
    <location>
        <begin position="350"/>
        <end position="431"/>
    </location>
</feature>
<dbReference type="InterPro" id="IPR007110">
    <property type="entry name" value="Ig-like_dom"/>
</dbReference>
<dbReference type="Pfam" id="PF18962">
    <property type="entry name" value="Por_Secre_tail"/>
    <property type="match status" value="1"/>
</dbReference>
<evidence type="ECO:0000313" key="3">
    <source>
        <dbReference type="Proteomes" id="UP000228535"/>
    </source>
</evidence>
<protein>
    <submittedName>
        <fullName evidence="2">Putative secreted protein (Por secretion system target)</fullName>
    </submittedName>
</protein>
<name>A0A2M9B4P2_9BACT</name>
<dbReference type="NCBIfam" id="TIGR04183">
    <property type="entry name" value="Por_Secre_tail"/>
    <property type="match status" value="1"/>
</dbReference>
<evidence type="ECO:0000259" key="1">
    <source>
        <dbReference type="PROSITE" id="PS50835"/>
    </source>
</evidence>
<keyword evidence="3" id="KW-1185">Reference proteome</keyword>
<reference evidence="2 3" key="1">
    <citation type="submission" date="2017-11" db="EMBL/GenBank/DDBJ databases">
        <title>Genomic Encyclopedia of Archaeal and Bacterial Type Strains, Phase II (KMG-II): From Individual Species to Whole Genera.</title>
        <authorList>
            <person name="Goeker M."/>
        </authorList>
    </citation>
    <scope>NUCLEOTIDE SEQUENCE [LARGE SCALE GENOMIC DNA]</scope>
    <source>
        <strain evidence="2 3">DSM 11115</strain>
    </source>
</reference>
<dbReference type="Pfam" id="PF18657">
    <property type="entry name" value="YDG"/>
    <property type="match status" value="7"/>
</dbReference>
<dbReference type="PROSITE" id="PS50835">
    <property type="entry name" value="IG_LIKE"/>
    <property type="match status" value="1"/>
</dbReference>
<dbReference type="InterPro" id="IPR026444">
    <property type="entry name" value="Secre_tail"/>
</dbReference>
<organism evidence="2 3">
    <name type="scientific">Hymenobacter chitinivorans DSM 11115</name>
    <dbReference type="NCBI Taxonomy" id="1121954"/>
    <lineage>
        <taxon>Bacteria</taxon>
        <taxon>Pseudomonadati</taxon>
        <taxon>Bacteroidota</taxon>
        <taxon>Cytophagia</taxon>
        <taxon>Cytophagales</taxon>
        <taxon>Hymenobacteraceae</taxon>
        <taxon>Hymenobacter</taxon>
    </lineage>
</organism>
<accession>A0A2M9B4P2</accession>
<dbReference type="RefSeq" id="WP_100337848.1">
    <property type="nucleotide sequence ID" value="NZ_PGFA01000003.1"/>
</dbReference>
<dbReference type="Proteomes" id="UP000228535">
    <property type="component" value="Unassembled WGS sequence"/>
</dbReference>